<comment type="caution">
    <text evidence="2">The sequence shown here is derived from an EMBL/GenBank/DDBJ whole genome shotgun (WGS) entry which is preliminary data.</text>
</comment>
<feature type="transmembrane region" description="Helical" evidence="1">
    <location>
        <begin position="125"/>
        <end position="143"/>
    </location>
</feature>
<sequence>MQINLKKDVLPHVISVAVFYLIVLFYFSPAVFDGKIIFQNDILQWEGGAKEILDHRTEKGEEALWSNSMFGGMPAYLVSFEIAGDITNYVTKVLTLGLPHPINSIFFGMVAMYILLLSFKVRPEFSLIGAIAFAFNTFHIISIDAGHNAKIWAICLIPLILAGIHMAFNQKKLLGLALFTLGLMLQLKFNHLQITYYTVIIVFIYLIAVIYEHYKAKMIPEFGKVALILVLGTLIAVGGNISRFLSVYEYGKYSTRGAPNLETGTSSQAGLDKDYAFNWSQGKAETLTLLVPFFYGGGSAESLPKNSNTEAALRSNGVDNAQIRGFINGAPTYWGDQPGTGGPIYGGAIMIFLFVLGIIYAQKSYRNAFVAITVLSLLLAWGKNLEWFNYAVFDYLPGYNKFRAVSMALSIALFSIPLLGSLGLEGLFSERFDKKTIKNLAIALGSTAGFALLLAILAGIFGFRGAVDTNLPDWLVSAVQDDRKAFLRSSSFKSFFFILISGALIFAALKNKISVQIAGLGVSILLTFDLWIINKRYLNSDSFEFNPSEQFFTATPADKMIIQDQGYFRVLNLGNPFNDARTSYFFNSVGGYHGAKMRRYQELIENVISPEMSSFIQKAQAGDFDFESLNALNMLNTKYIMAGQAENAVFENPLANGPAWFPESIIGTNSNDEEIKLVAEINTLQESTVNTIEFGEVQAGAGNVILDHQSPNELKYEINAEVGGLVVFSEIYYPVGWKATINGQDAEIIRTNYLLRGIVVPAGKSTVEMKFEPASYYKTKGINVISQYLWLGLFLVSLVITFKEKKS</sequence>
<feature type="transmembrane region" description="Helical" evidence="1">
    <location>
        <begin position="9"/>
        <end position="27"/>
    </location>
</feature>
<dbReference type="PANTHER" id="PTHR38454">
    <property type="entry name" value="INTEGRAL MEMBRANE PROTEIN-RELATED"/>
    <property type="match status" value="1"/>
</dbReference>
<feature type="transmembrane region" description="Helical" evidence="1">
    <location>
        <begin position="344"/>
        <end position="361"/>
    </location>
</feature>
<feature type="transmembrane region" description="Helical" evidence="1">
    <location>
        <begin position="785"/>
        <end position="802"/>
    </location>
</feature>
<dbReference type="EMBL" id="JAKZGO010000009">
    <property type="protein sequence ID" value="MCH7414271.1"/>
    <property type="molecule type" value="Genomic_DNA"/>
</dbReference>
<evidence type="ECO:0000256" key="1">
    <source>
        <dbReference type="SAM" id="Phobius"/>
    </source>
</evidence>
<dbReference type="InterPro" id="IPR018580">
    <property type="entry name" value="Uncharacterised_YfhO"/>
</dbReference>
<gene>
    <name evidence="2" type="ORF">MM213_12295</name>
</gene>
<keyword evidence="3" id="KW-1185">Reference proteome</keyword>
<feature type="transmembrane region" description="Helical" evidence="1">
    <location>
        <begin position="405"/>
        <end position="428"/>
    </location>
</feature>
<keyword evidence="1" id="KW-1133">Transmembrane helix</keyword>
<feature type="transmembrane region" description="Helical" evidence="1">
    <location>
        <begin position="195"/>
        <end position="214"/>
    </location>
</feature>
<reference evidence="2" key="1">
    <citation type="submission" date="2022-03" db="EMBL/GenBank/DDBJ databases">
        <title>De novo assembled genomes of Belliella spp. (Cyclobacteriaceae) strains.</title>
        <authorList>
            <person name="Szabo A."/>
            <person name="Korponai K."/>
            <person name="Felfoldi T."/>
        </authorList>
    </citation>
    <scope>NUCLEOTIDE SEQUENCE</scope>
    <source>
        <strain evidence="2">DSM 111903</strain>
    </source>
</reference>
<evidence type="ECO:0000313" key="2">
    <source>
        <dbReference type="EMBL" id="MCH7414271.1"/>
    </source>
</evidence>
<organism evidence="2 3">
    <name type="scientific">Belliella alkalica</name>
    <dbReference type="NCBI Taxonomy" id="1730871"/>
    <lineage>
        <taxon>Bacteria</taxon>
        <taxon>Pseudomonadati</taxon>
        <taxon>Bacteroidota</taxon>
        <taxon>Cytophagia</taxon>
        <taxon>Cytophagales</taxon>
        <taxon>Cyclobacteriaceae</taxon>
        <taxon>Belliella</taxon>
    </lineage>
</organism>
<feature type="transmembrane region" description="Helical" evidence="1">
    <location>
        <begin position="440"/>
        <end position="465"/>
    </location>
</feature>
<accession>A0ABS9VCV5</accession>
<feature type="transmembrane region" description="Helical" evidence="1">
    <location>
        <begin position="226"/>
        <end position="245"/>
    </location>
</feature>
<keyword evidence="1" id="KW-0812">Transmembrane</keyword>
<keyword evidence="1" id="KW-0472">Membrane</keyword>
<proteinExistence type="predicted"/>
<dbReference type="RefSeq" id="WP_241412671.1">
    <property type="nucleotide sequence ID" value="NZ_JAKZGO010000009.1"/>
</dbReference>
<evidence type="ECO:0000313" key="3">
    <source>
        <dbReference type="Proteomes" id="UP001165430"/>
    </source>
</evidence>
<feature type="transmembrane region" description="Helical" evidence="1">
    <location>
        <begin position="513"/>
        <end position="533"/>
    </location>
</feature>
<dbReference type="PANTHER" id="PTHR38454:SF1">
    <property type="entry name" value="INTEGRAL MEMBRANE PROTEIN"/>
    <property type="match status" value="1"/>
</dbReference>
<feature type="transmembrane region" description="Helical" evidence="1">
    <location>
        <begin position="149"/>
        <end position="168"/>
    </location>
</feature>
<name>A0ABS9VCV5_9BACT</name>
<dbReference type="Proteomes" id="UP001165430">
    <property type="component" value="Unassembled WGS sequence"/>
</dbReference>
<feature type="transmembrane region" description="Helical" evidence="1">
    <location>
        <begin position="368"/>
        <end position="385"/>
    </location>
</feature>
<protein>
    <submittedName>
        <fullName evidence="2">YfhO family protein</fullName>
    </submittedName>
</protein>
<feature type="transmembrane region" description="Helical" evidence="1">
    <location>
        <begin position="98"/>
        <end position="118"/>
    </location>
</feature>
<feature type="transmembrane region" description="Helical" evidence="1">
    <location>
        <begin position="485"/>
        <end position="506"/>
    </location>
</feature>